<gene>
    <name evidence="1" type="ORF">QVN40_08435</name>
</gene>
<accession>A0AAW7JY79</accession>
<dbReference type="Proteomes" id="UP001168505">
    <property type="component" value="Unassembled WGS sequence"/>
</dbReference>
<comment type="caution">
    <text evidence="1">The sequence shown here is derived from an EMBL/GenBank/DDBJ whole genome shotgun (WGS) entry which is preliminary data.</text>
</comment>
<dbReference type="EMBL" id="JAUEIR010000007">
    <property type="protein sequence ID" value="MDN0069723.1"/>
    <property type="molecule type" value="Genomic_DNA"/>
</dbReference>
<organism evidence="1 2">
    <name type="scientific">Collinsella ihumii</name>
    <dbReference type="NCBI Taxonomy" id="1720204"/>
    <lineage>
        <taxon>Bacteria</taxon>
        <taxon>Bacillati</taxon>
        <taxon>Actinomycetota</taxon>
        <taxon>Coriobacteriia</taxon>
        <taxon>Coriobacteriales</taxon>
        <taxon>Coriobacteriaceae</taxon>
        <taxon>Collinsella</taxon>
    </lineage>
</organism>
<dbReference type="AlphaFoldDB" id="A0AAW7JY79"/>
<evidence type="ECO:0000313" key="1">
    <source>
        <dbReference type="EMBL" id="MDN0069723.1"/>
    </source>
</evidence>
<name>A0AAW7JY79_9ACTN</name>
<evidence type="ECO:0000313" key="2">
    <source>
        <dbReference type="Proteomes" id="UP001168505"/>
    </source>
</evidence>
<protein>
    <submittedName>
        <fullName evidence="1">Uncharacterized protein</fullName>
    </submittedName>
</protein>
<reference evidence="1" key="2">
    <citation type="submission" date="2023-08" db="EMBL/GenBank/DDBJ databases">
        <title>Identification and characterization of horizontal gene transfer across gut microbiota members of farm animals based on homology search.</title>
        <authorList>
            <person name="Schwarzerova J."/>
            <person name="Nykrynova M."/>
            <person name="Jureckova K."/>
            <person name="Cejkova D."/>
            <person name="Rychlik I."/>
        </authorList>
    </citation>
    <scope>NUCLEOTIDE SEQUENCE</scope>
    <source>
        <strain evidence="1">15_COKtk</strain>
    </source>
</reference>
<proteinExistence type="predicted"/>
<sequence length="110" mass="11376">MGYSGAVLRGRDGAGAAPALHAGGQRHLGRVTASERCISYAIMGIFDSTVSCTAPIRRVGIALSGVVPARRRFRPNALLCATSLMLFAALDGYGHMIEEVEGDTVAGEGA</sequence>
<dbReference type="RefSeq" id="WP_289827368.1">
    <property type="nucleotide sequence ID" value="NZ_JAUEIR010000007.1"/>
</dbReference>
<reference evidence="1" key="1">
    <citation type="submission" date="2023-06" db="EMBL/GenBank/DDBJ databases">
        <authorList>
            <person name="Zeman M."/>
            <person name="Kubasova T."/>
            <person name="Jahodarova E."/>
            <person name="Nykrynova M."/>
            <person name="Rychlik I."/>
        </authorList>
    </citation>
    <scope>NUCLEOTIDE SEQUENCE</scope>
    <source>
        <strain evidence="1">15_COKtk</strain>
    </source>
</reference>